<dbReference type="eggNOG" id="KOG0054">
    <property type="taxonomic scope" value="Eukaryota"/>
</dbReference>
<dbReference type="PROSITE" id="PS50929">
    <property type="entry name" value="ABC_TM1F"/>
    <property type="match status" value="1"/>
</dbReference>
<dbReference type="PROSITE" id="PS50893">
    <property type="entry name" value="ABC_TRANSPORTER_2"/>
    <property type="match status" value="2"/>
</dbReference>
<dbReference type="SUPFAM" id="SSF52540">
    <property type="entry name" value="P-loop containing nucleoside triphosphate hydrolases"/>
    <property type="match status" value="2"/>
</dbReference>
<dbReference type="SMART" id="SM00382">
    <property type="entry name" value="AAA"/>
    <property type="match status" value="2"/>
</dbReference>
<evidence type="ECO:0000256" key="4">
    <source>
        <dbReference type="ARBA" id="ARBA00022692"/>
    </source>
</evidence>
<accession>J4C895</accession>
<keyword evidence="3" id="KW-0813">Transport</keyword>
<evidence type="ECO:0000259" key="11">
    <source>
        <dbReference type="PROSITE" id="PS50929"/>
    </source>
</evidence>
<dbReference type="GO" id="GO:0016020">
    <property type="term" value="C:membrane"/>
    <property type="evidence" value="ECO:0007669"/>
    <property type="project" value="UniProtKB-SubCell"/>
</dbReference>
<feature type="transmembrane region" description="Helical" evidence="9">
    <location>
        <begin position="1150"/>
        <end position="1170"/>
    </location>
</feature>
<keyword evidence="8 9" id="KW-0472">Membrane</keyword>
<feature type="transmembrane region" description="Helical" evidence="9">
    <location>
        <begin position="857"/>
        <end position="879"/>
    </location>
</feature>
<feature type="domain" description="ABC transporter" evidence="10">
    <location>
        <begin position="1263"/>
        <end position="1543"/>
    </location>
</feature>
<dbReference type="Proteomes" id="UP000003786">
    <property type="component" value="Chromosome 2"/>
</dbReference>
<reference evidence="12 13" key="1">
    <citation type="journal article" date="2012" name="MBio">
        <title>Comparative genome analysis of three eukaryotic parasites with differing abilities to transform leukocytes reveals key mediators of Theileria-induced leukocyte transformation.</title>
        <authorList>
            <person name="Hayashida K."/>
            <person name="Hara Y."/>
            <person name="Abe T."/>
            <person name="Yamasaki C."/>
            <person name="Toyoda A."/>
            <person name="Kosuge T."/>
            <person name="Suzuki Y."/>
            <person name="Sato Y."/>
            <person name="Kawashima S."/>
            <person name="Katayama T."/>
            <person name="Wakaguri H."/>
            <person name="Inoue N."/>
            <person name="Homma K."/>
            <person name="Tada-Umezaki M."/>
            <person name="Yagi Y."/>
            <person name="Fujii Y."/>
            <person name="Habara T."/>
            <person name="Kanehisa M."/>
            <person name="Watanabe H."/>
            <person name="Ito K."/>
            <person name="Gojobori T."/>
            <person name="Sugawara H."/>
            <person name="Imanishi T."/>
            <person name="Weir W."/>
            <person name="Gardner M."/>
            <person name="Pain A."/>
            <person name="Shiels B."/>
            <person name="Hattori M."/>
            <person name="Nene V."/>
            <person name="Sugimoto C."/>
        </authorList>
    </citation>
    <scope>NUCLEOTIDE SEQUENCE [LARGE SCALE GENOMIC DNA]</scope>
    <source>
        <strain evidence="12 13">Shintoku</strain>
    </source>
</reference>
<dbReference type="PANTHER" id="PTHR24223">
    <property type="entry name" value="ATP-BINDING CASSETTE SUB-FAMILY C"/>
    <property type="match status" value="1"/>
</dbReference>
<keyword evidence="13" id="KW-1185">Reference proteome</keyword>
<feature type="transmembrane region" description="Helical" evidence="9">
    <location>
        <begin position="165"/>
        <end position="186"/>
    </location>
</feature>
<feature type="domain" description="ABC transporter" evidence="10">
    <location>
        <begin position="539"/>
        <end position="776"/>
    </location>
</feature>
<evidence type="ECO:0000256" key="6">
    <source>
        <dbReference type="ARBA" id="ARBA00022840"/>
    </source>
</evidence>
<organism evidence="12 13">
    <name type="scientific">Theileria orientalis strain Shintoku</name>
    <dbReference type="NCBI Taxonomy" id="869250"/>
    <lineage>
        <taxon>Eukaryota</taxon>
        <taxon>Sar</taxon>
        <taxon>Alveolata</taxon>
        <taxon>Apicomplexa</taxon>
        <taxon>Aconoidasida</taxon>
        <taxon>Piroplasmida</taxon>
        <taxon>Theileriidae</taxon>
        <taxon>Theileria</taxon>
    </lineage>
</organism>
<dbReference type="SUPFAM" id="SSF90123">
    <property type="entry name" value="ABC transporter transmembrane region"/>
    <property type="match status" value="2"/>
</dbReference>
<dbReference type="STRING" id="869250.J4C895"/>
<dbReference type="InterPro" id="IPR017871">
    <property type="entry name" value="ABC_transporter-like_CS"/>
</dbReference>
<dbReference type="InterPro" id="IPR003439">
    <property type="entry name" value="ABC_transporter-like_ATP-bd"/>
</dbReference>
<dbReference type="InterPro" id="IPR027417">
    <property type="entry name" value="P-loop_NTPase"/>
</dbReference>
<feature type="transmembrane region" description="Helical" evidence="9">
    <location>
        <begin position="1103"/>
        <end position="1129"/>
    </location>
</feature>
<dbReference type="EMBL" id="AP011947">
    <property type="protein sequence ID" value="BAM40398.1"/>
    <property type="molecule type" value="Genomic_DNA"/>
</dbReference>
<dbReference type="GO" id="GO:0016887">
    <property type="term" value="F:ATP hydrolysis activity"/>
    <property type="evidence" value="ECO:0007669"/>
    <property type="project" value="InterPro"/>
</dbReference>
<evidence type="ECO:0000259" key="10">
    <source>
        <dbReference type="PROSITE" id="PS50893"/>
    </source>
</evidence>
<evidence type="ECO:0000313" key="13">
    <source>
        <dbReference type="Proteomes" id="UP000003786"/>
    </source>
</evidence>
<evidence type="ECO:0000313" key="12">
    <source>
        <dbReference type="EMBL" id="BAM40398.1"/>
    </source>
</evidence>
<feature type="transmembrane region" description="Helical" evidence="9">
    <location>
        <begin position="996"/>
        <end position="1018"/>
    </location>
</feature>
<dbReference type="InterPro" id="IPR003593">
    <property type="entry name" value="AAA+_ATPase"/>
</dbReference>
<feature type="transmembrane region" description="Helical" evidence="9">
    <location>
        <begin position="1025"/>
        <end position="1043"/>
    </location>
</feature>
<evidence type="ECO:0000256" key="1">
    <source>
        <dbReference type="ARBA" id="ARBA00004141"/>
    </source>
</evidence>
<evidence type="ECO:0000256" key="8">
    <source>
        <dbReference type="ARBA" id="ARBA00023136"/>
    </source>
</evidence>
<sequence length="1545" mass="178493">MRLEHLVRTLIKSISKGRERKKKMSKSAKLINMDETGKEQLDPDNDPEYCFWQPEYYSKVKSSRYFKENKFKFLDHGRFLYTFFAWAGPWVYKICKQYMDPFMFYPLPVSDQILYWQPIFAKRVSDGLVKLDQYESCRSQPTAKRRTPCKSVLLRALFATFWRRITFILCCNIVLNVANMLHIFIVREILVVLTKDSNNYYKLYSLAVVLSFYQFIIALLLDHVNFYMYRLIHVIQYSFSITIFQHGMCHRRKFANNINGSNPLNVCNQVLHSCSPDSECSKNPLFCQALRYQNKDINSRIFSFEFMDSYYISLFLESIVQILQFIFNFLVGFYIIYECLSVSVWPLYVFYLSITFVMVLIEIFNTVLLKYIYGLKDYRMNKCKEVISGLDLIDKMCMGDIAHNIITGTRNNELRLLFVRFMLSFLNRLLVNISSSFATLHIMDDLIEISFKLEDIRKFKTSHMMSSMIVVLKITDSMLFVPDSMKFLAYSLISYFRAEYYVKDCSPNFYISDNKYTGSVQTSTDIASATNQLPNDVVVYYKDATFTWVNSRENLLSQNYDPYLKNITFELKRGQMVIVTGAQGSGKSNFIKSMLGEMTLVGGSMAVVPLHTSMPIFYASQDIWLHQGTIRSNITFGYKFDEHLYNTVLKAVELEYDISTWLHGDLRVVSDNAHSLSGGQRVRMELARAVYAYMVFHQVNKEYNNSQCSFLMCLDASFHGLDPYVSKTIFNNLFNLKTGLLLKDDLSIVLTSSKRYLDNISLSQDYFPNFTLYNVKDKMLEKTKEVSLKPKDTSSSSPSDLKSISSEEMFQLCESDENCGKGRSEYIKEMYANSLIVNPEMKKPQSRFKQSLRPHIIYFKSVGPLFAIFVALTLIYMILETYKYVVAGKLGDDIMNIVYTIVSPQEYMPALAKIRELCDDTLLKVKKITVSVVVICFTANSVLTLCCLRGCKRIHEYCIDSLLNNSPQFVKIKLYSSEILTFLSSDMFMIDETFGSILSQLLILVIQVILMVCVLCYYFPICVPAIGLCLTIMVYGVFMQYVYSTKNLQIASLEALSRNNFVCENAVSSSSTYRSLKKEASLLDNVMEHTDYFVRAFFFNKSFMSWACFASKFAFLFMTLSSFIIPLIYKQFKKPQFFIGDYGLNAMQTVRIMFTYTAYILTAANLEMLMCSITRFECFVPRGQKCKFLKCRNIHQENLVMDVDSYMGRPASEAEVKQSLLLRRKREFRKENKKFYCFRKLSFKPRINISHPNSELNQEHTGVSLVDVSVYTTPDYNPDGVILKAITVSAKRSEIIGIVGRTGAGKTTLLSVLQNIVENRTGLVLLDGMDLNKISKHVLRQVIGVLPQLPFVFKGWTIRRFLDPRKLFSDDDINDALDKCGLLNLVNELPGGNKLDSVIIPDNLSLYMPTKKKIAKLNVDNLKDYYKECDMLLSNSQLRTLSLARLVLYRNLFRVILVDEPPENSDEYEYGEQSLEYKDTGVPIYELLKAYFQHCTTFVTAHNSNSLRMCNSVWILHKGMYMGKCGAEEILKENSIANIIQKFVK</sequence>
<dbReference type="OrthoDB" id="4865934at2759"/>
<dbReference type="RefSeq" id="XP_009690699.1">
    <property type="nucleotide sequence ID" value="XM_009692404.1"/>
</dbReference>
<dbReference type="KEGG" id="tot:TOT_020000655"/>
<evidence type="ECO:0000256" key="7">
    <source>
        <dbReference type="ARBA" id="ARBA00022989"/>
    </source>
</evidence>
<evidence type="ECO:0000256" key="3">
    <source>
        <dbReference type="ARBA" id="ARBA00022448"/>
    </source>
</evidence>
<dbReference type="PROSITE" id="PS00211">
    <property type="entry name" value="ABC_TRANSPORTER_1"/>
    <property type="match status" value="1"/>
</dbReference>
<keyword evidence="6" id="KW-0067">ATP-binding</keyword>
<evidence type="ECO:0008006" key="14">
    <source>
        <dbReference type="Google" id="ProtNLM"/>
    </source>
</evidence>
<dbReference type="InterPro" id="IPR011527">
    <property type="entry name" value="ABC1_TM_dom"/>
</dbReference>
<keyword evidence="4 9" id="KW-0812">Transmembrane</keyword>
<dbReference type="Gene3D" id="3.40.50.300">
    <property type="entry name" value="P-loop containing nucleotide triphosphate hydrolases"/>
    <property type="match status" value="2"/>
</dbReference>
<evidence type="ECO:0000256" key="9">
    <source>
        <dbReference type="SAM" id="Phobius"/>
    </source>
</evidence>
<comment type="subcellular location">
    <subcellularLocation>
        <location evidence="1">Membrane</location>
        <topology evidence="1">Multi-pass membrane protein</topology>
    </subcellularLocation>
</comment>
<comment type="similarity">
    <text evidence="2">Belongs to the ABC transporter superfamily. ABCC family. Conjugate transporter (TC 3.A.1.208) subfamily.</text>
</comment>
<dbReference type="Pfam" id="PF00005">
    <property type="entry name" value="ABC_tran"/>
    <property type="match status" value="2"/>
</dbReference>
<dbReference type="Gene3D" id="1.20.1560.10">
    <property type="entry name" value="ABC transporter type 1, transmembrane domain"/>
    <property type="match status" value="1"/>
</dbReference>
<dbReference type="GO" id="GO:0140359">
    <property type="term" value="F:ABC-type transporter activity"/>
    <property type="evidence" value="ECO:0007669"/>
    <property type="project" value="InterPro"/>
</dbReference>
<evidence type="ECO:0000256" key="2">
    <source>
        <dbReference type="ARBA" id="ARBA00009726"/>
    </source>
</evidence>
<protein>
    <recommendedName>
        <fullName evidence="14">ABC transporter</fullName>
    </recommendedName>
</protein>
<dbReference type="GO" id="GO:0005524">
    <property type="term" value="F:ATP binding"/>
    <property type="evidence" value="ECO:0007669"/>
    <property type="project" value="UniProtKB-KW"/>
</dbReference>
<keyword evidence="5" id="KW-0547">Nucleotide-binding</keyword>
<name>J4C895_THEOR</name>
<proteinExistence type="inferred from homology"/>
<feature type="transmembrane region" description="Helical" evidence="9">
    <location>
        <begin position="310"/>
        <end position="336"/>
    </location>
</feature>
<gene>
    <name evidence="12" type="ORF">TOT_020000655</name>
</gene>
<dbReference type="GeneID" id="20714785"/>
<dbReference type="VEuPathDB" id="PiroplasmaDB:TOT_020000655"/>
<dbReference type="InterPro" id="IPR036640">
    <property type="entry name" value="ABC1_TM_sf"/>
</dbReference>
<dbReference type="OMA" id="RSRICII"/>
<keyword evidence="7 9" id="KW-1133">Transmembrane helix</keyword>
<evidence type="ECO:0000256" key="5">
    <source>
        <dbReference type="ARBA" id="ARBA00022741"/>
    </source>
</evidence>
<feature type="transmembrane region" description="Helical" evidence="9">
    <location>
        <begin position="348"/>
        <end position="372"/>
    </location>
</feature>
<feature type="transmembrane region" description="Helical" evidence="9">
    <location>
        <begin position="201"/>
        <end position="221"/>
    </location>
</feature>
<dbReference type="PANTHER" id="PTHR24223:SF456">
    <property type="entry name" value="MULTIDRUG RESISTANCE-ASSOCIATED PROTEIN LETHAL(2)03659"/>
    <property type="match status" value="1"/>
</dbReference>
<dbReference type="InterPro" id="IPR050173">
    <property type="entry name" value="ABC_transporter_C-like"/>
</dbReference>
<feature type="domain" description="ABC transmembrane type-1" evidence="11">
    <location>
        <begin position="928"/>
        <end position="1125"/>
    </location>
</feature>